<proteinExistence type="predicted"/>
<accession>A0ABW3K5K3</accession>
<evidence type="ECO:0000313" key="2">
    <source>
        <dbReference type="Proteomes" id="UP001597112"/>
    </source>
</evidence>
<evidence type="ECO:0000313" key="1">
    <source>
        <dbReference type="EMBL" id="MFD1001539.1"/>
    </source>
</evidence>
<keyword evidence="2" id="KW-1185">Reference proteome</keyword>
<reference evidence="2" key="1">
    <citation type="journal article" date="2019" name="Int. J. Syst. Evol. Microbiol.">
        <title>The Global Catalogue of Microorganisms (GCM) 10K type strain sequencing project: providing services to taxonomists for standard genome sequencing and annotation.</title>
        <authorList>
            <consortium name="The Broad Institute Genomics Platform"/>
            <consortium name="The Broad Institute Genome Sequencing Center for Infectious Disease"/>
            <person name="Wu L."/>
            <person name="Ma J."/>
        </authorList>
    </citation>
    <scope>NUCLEOTIDE SEQUENCE [LARGE SCALE GENOMIC DNA]</scope>
    <source>
        <strain evidence="2">CCUG 58938</strain>
    </source>
</reference>
<dbReference type="EMBL" id="JBHTKA010000007">
    <property type="protein sequence ID" value="MFD1001539.1"/>
    <property type="molecule type" value="Genomic_DNA"/>
</dbReference>
<dbReference type="Proteomes" id="UP001597112">
    <property type="component" value="Unassembled WGS sequence"/>
</dbReference>
<gene>
    <name evidence="1" type="ORF">ACFQ21_19575</name>
</gene>
<comment type="caution">
    <text evidence="1">The sequence shown here is derived from an EMBL/GenBank/DDBJ whole genome shotgun (WGS) entry which is preliminary data.</text>
</comment>
<protein>
    <submittedName>
        <fullName evidence="1">Uncharacterized protein</fullName>
    </submittedName>
</protein>
<organism evidence="1 2">
    <name type="scientific">Ohtaekwangia kribbensis</name>
    <dbReference type="NCBI Taxonomy" id="688913"/>
    <lineage>
        <taxon>Bacteria</taxon>
        <taxon>Pseudomonadati</taxon>
        <taxon>Bacteroidota</taxon>
        <taxon>Cytophagia</taxon>
        <taxon>Cytophagales</taxon>
        <taxon>Fulvivirgaceae</taxon>
        <taxon>Ohtaekwangia</taxon>
    </lineage>
</organism>
<dbReference type="RefSeq" id="WP_377581498.1">
    <property type="nucleotide sequence ID" value="NZ_JBHTKA010000007.1"/>
</dbReference>
<sequence length="142" mass="16252">MRQSITRFFLLYTFLLSGFSQLDVRAGHDARHTSSISEKSEDVVVGNEQLVTSPFYSASSSDRKHEVFKIDVTEIREEEESEDEHDLISFKKHLDGSHYFTSAFLALTSGYLSGSNTGVSSFYKNSSYTESYRYLVFLVFRI</sequence>
<name>A0ABW3K5K3_9BACT</name>